<dbReference type="AlphaFoldDB" id="A0A848C0M7"/>
<dbReference type="PANTHER" id="PTHR42886">
    <property type="entry name" value="RE40534P-RELATED"/>
    <property type="match status" value="1"/>
</dbReference>
<protein>
    <submittedName>
        <fullName evidence="2">Alpha/beta hydrolase</fullName>
    </submittedName>
</protein>
<keyword evidence="2" id="KW-0378">Hydrolase</keyword>
<proteinExistence type="predicted"/>
<dbReference type="GO" id="GO:0016787">
    <property type="term" value="F:hydrolase activity"/>
    <property type="evidence" value="ECO:0007669"/>
    <property type="project" value="UniProtKB-KW"/>
</dbReference>
<dbReference type="InterPro" id="IPR022742">
    <property type="entry name" value="Hydrolase_4"/>
</dbReference>
<dbReference type="PANTHER" id="PTHR42886:SF29">
    <property type="entry name" value="PUMMELIG, ISOFORM A"/>
    <property type="match status" value="1"/>
</dbReference>
<accession>A0A848C0M7</accession>
<dbReference type="Pfam" id="PF12146">
    <property type="entry name" value="Hydrolase_4"/>
    <property type="match status" value="1"/>
</dbReference>
<evidence type="ECO:0000313" key="3">
    <source>
        <dbReference type="Proteomes" id="UP000591071"/>
    </source>
</evidence>
<organism evidence="2 3">
    <name type="scientific">Megasphaera hexanoica</name>
    <dbReference type="NCBI Taxonomy" id="1675036"/>
    <lineage>
        <taxon>Bacteria</taxon>
        <taxon>Bacillati</taxon>
        <taxon>Bacillota</taxon>
        <taxon>Negativicutes</taxon>
        <taxon>Veillonellales</taxon>
        <taxon>Veillonellaceae</taxon>
        <taxon>Megasphaera</taxon>
    </lineage>
</organism>
<sequence length="253" mass="29405">MEKRFDINKDGYSIRCRLIFSDHEKTARTFSHIVLVTHGFGSSKDTAGTQHFGEHLASKYSDYAALAFDWPCHGEDARKKLTIEECMTYLDLVIQYAREELQAETLYIYSTSFGGYVTLRYLIERGNPFKKIALRCPAVNMYQTMCDFIPEADKTKLHKGKEIQIGFERKMKIDQHFLDSLRDFDIMKQEYFDYADDMIVIHGTKDEMVPIEASQRFAENNVIEFIPVEGANHPFQNPNHMALAIHKIIEFFS</sequence>
<dbReference type="RefSeq" id="WP_075582200.1">
    <property type="nucleotide sequence ID" value="NZ_JABAFG010000014.1"/>
</dbReference>
<dbReference type="SUPFAM" id="SSF53474">
    <property type="entry name" value="alpha/beta-Hydrolases"/>
    <property type="match status" value="1"/>
</dbReference>
<evidence type="ECO:0000313" key="2">
    <source>
        <dbReference type="EMBL" id="NME28787.1"/>
    </source>
</evidence>
<name>A0A848C0M7_9FIRM</name>
<reference evidence="2 3" key="1">
    <citation type="submission" date="2020-04" db="EMBL/GenBank/DDBJ databases">
        <authorList>
            <person name="Hitch T.C.A."/>
            <person name="Wylensek D."/>
            <person name="Clavel T."/>
        </authorList>
    </citation>
    <scope>NUCLEOTIDE SEQUENCE [LARGE SCALE GENOMIC DNA]</scope>
    <source>
        <strain evidence="2 3">Oil-RF-744-FAT-WT-6-1</strain>
    </source>
</reference>
<comment type="caution">
    <text evidence="2">The sequence shown here is derived from an EMBL/GenBank/DDBJ whole genome shotgun (WGS) entry which is preliminary data.</text>
</comment>
<dbReference type="InterPro" id="IPR029058">
    <property type="entry name" value="AB_hydrolase_fold"/>
</dbReference>
<dbReference type="EMBL" id="JABAFG010000014">
    <property type="protein sequence ID" value="NME28787.1"/>
    <property type="molecule type" value="Genomic_DNA"/>
</dbReference>
<dbReference type="Gene3D" id="3.40.50.1820">
    <property type="entry name" value="alpha/beta hydrolase"/>
    <property type="match status" value="1"/>
</dbReference>
<evidence type="ECO:0000259" key="1">
    <source>
        <dbReference type="Pfam" id="PF12146"/>
    </source>
</evidence>
<feature type="domain" description="Serine aminopeptidase S33" evidence="1">
    <location>
        <begin position="32"/>
        <end position="149"/>
    </location>
</feature>
<gene>
    <name evidence="2" type="ORF">HF872_09180</name>
</gene>
<dbReference type="Proteomes" id="UP000591071">
    <property type="component" value="Unassembled WGS sequence"/>
</dbReference>